<dbReference type="Proteomes" id="UP000076842">
    <property type="component" value="Unassembled WGS sequence"/>
</dbReference>
<dbReference type="AlphaFoldDB" id="A0A165E821"/>
<gene>
    <name evidence="1" type="ORF">CALCODRAFT_18026</name>
</gene>
<evidence type="ECO:0000313" key="1">
    <source>
        <dbReference type="EMBL" id="KZT54298.1"/>
    </source>
</evidence>
<sequence>MTHFAHLDGVGSLLCISPEVVNTIVDNLSLPDVQLLRSSCRDLCDKLSDTLDRHLRRSFAPYFSDAVAFAAALRVSHAILGGSTALHILRPGSWHPVDMDLLVSARYSDRLRDFLVNHRFREIMGKL</sequence>
<dbReference type="OrthoDB" id="3067340at2759"/>
<dbReference type="EMBL" id="KV424017">
    <property type="protein sequence ID" value="KZT54298.1"/>
    <property type="molecule type" value="Genomic_DNA"/>
</dbReference>
<proteinExistence type="predicted"/>
<organism evidence="1 2">
    <name type="scientific">Calocera cornea HHB12733</name>
    <dbReference type="NCBI Taxonomy" id="1353952"/>
    <lineage>
        <taxon>Eukaryota</taxon>
        <taxon>Fungi</taxon>
        <taxon>Dikarya</taxon>
        <taxon>Basidiomycota</taxon>
        <taxon>Agaricomycotina</taxon>
        <taxon>Dacrymycetes</taxon>
        <taxon>Dacrymycetales</taxon>
        <taxon>Dacrymycetaceae</taxon>
        <taxon>Calocera</taxon>
    </lineage>
</organism>
<protein>
    <submittedName>
        <fullName evidence="1">Uncharacterized protein</fullName>
    </submittedName>
</protein>
<accession>A0A165E821</accession>
<dbReference type="InParanoid" id="A0A165E821"/>
<keyword evidence="2" id="KW-1185">Reference proteome</keyword>
<reference evidence="1 2" key="1">
    <citation type="journal article" date="2016" name="Mol. Biol. Evol.">
        <title>Comparative Genomics of Early-Diverging Mushroom-Forming Fungi Provides Insights into the Origins of Lignocellulose Decay Capabilities.</title>
        <authorList>
            <person name="Nagy L.G."/>
            <person name="Riley R."/>
            <person name="Tritt A."/>
            <person name="Adam C."/>
            <person name="Daum C."/>
            <person name="Floudas D."/>
            <person name="Sun H."/>
            <person name="Yadav J.S."/>
            <person name="Pangilinan J."/>
            <person name="Larsson K.H."/>
            <person name="Matsuura K."/>
            <person name="Barry K."/>
            <person name="Labutti K."/>
            <person name="Kuo R."/>
            <person name="Ohm R.A."/>
            <person name="Bhattacharya S.S."/>
            <person name="Shirouzu T."/>
            <person name="Yoshinaga Y."/>
            <person name="Martin F.M."/>
            <person name="Grigoriev I.V."/>
            <person name="Hibbett D.S."/>
        </authorList>
    </citation>
    <scope>NUCLEOTIDE SEQUENCE [LARGE SCALE GENOMIC DNA]</scope>
    <source>
        <strain evidence="1 2">HHB12733</strain>
    </source>
</reference>
<name>A0A165E821_9BASI</name>
<evidence type="ECO:0000313" key="2">
    <source>
        <dbReference type="Proteomes" id="UP000076842"/>
    </source>
</evidence>